<evidence type="ECO:0000313" key="6">
    <source>
        <dbReference type="Proteomes" id="UP000834106"/>
    </source>
</evidence>
<evidence type="ECO:0000256" key="4">
    <source>
        <dbReference type="SAM" id="MobiDB-lite"/>
    </source>
</evidence>
<organism evidence="5 6">
    <name type="scientific">Fraxinus pennsylvanica</name>
    <dbReference type="NCBI Taxonomy" id="56036"/>
    <lineage>
        <taxon>Eukaryota</taxon>
        <taxon>Viridiplantae</taxon>
        <taxon>Streptophyta</taxon>
        <taxon>Embryophyta</taxon>
        <taxon>Tracheophyta</taxon>
        <taxon>Spermatophyta</taxon>
        <taxon>Magnoliopsida</taxon>
        <taxon>eudicotyledons</taxon>
        <taxon>Gunneridae</taxon>
        <taxon>Pentapetalae</taxon>
        <taxon>asterids</taxon>
        <taxon>lamiids</taxon>
        <taxon>Lamiales</taxon>
        <taxon>Oleaceae</taxon>
        <taxon>Oleeae</taxon>
        <taxon>Fraxinus</taxon>
    </lineage>
</organism>
<dbReference type="Gene3D" id="1.20.5.340">
    <property type="match status" value="1"/>
</dbReference>
<evidence type="ECO:0000256" key="2">
    <source>
        <dbReference type="ARBA" id="ARBA00023054"/>
    </source>
</evidence>
<dbReference type="Pfam" id="PF05701">
    <property type="entry name" value="WEMBL"/>
    <property type="match status" value="1"/>
</dbReference>
<comment type="similarity">
    <text evidence="1">Belongs to the WEB family.</text>
</comment>
<feature type="coiled-coil region" evidence="3">
    <location>
        <begin position="608"/>
        <end position="642"/>
    </location>
</feature>
<feature type="compositionally biased region" description="Polar residues" evidence="4">
    <location>
        <begin position="1"/>
        <end position="18"/>
    </location>
</feature>
<evidence type="ECO:0000313" key="5">
    <source>
        <dbReference type="EMBL" id="CAI9767788.1"/>
    </source>
</evidence>
<evidence type="ECO:0008006" key="7">
    <source>
        <dbReference type="Google" id="ProtNLM"/>
    </source>
</evidence>
<protein>
    <recommendedName>
        <fullName evidence="7">WEB family protein</fullName>
    </recommendedName>
</protein>
<feature type="compositionally biased region" description="Basic residues" evidence="4">
    <location>
        <begin position="820"/>
        <end position="844"/>
    </location>
</feature>
<dbReference type="PANTHER" id="PTHR23160">
    <property type="entry name" value="SYNAPTONEMAL COMPLEX PROTEIN-RELATED"/>
    <property type="match status" value="1"/>
</dbReference>
<dbReference type="GO" id="GO:0007131">
    <property type="term" value="P:reciprocal meiotic recombination"/>
    <property type="evidence" value="ECO:0007669"/>
    <property type="project" value="TreeGrafter"/>
</dbReference>
<name>A0AAD2DWW3_9LAMI</name>
<reference evidence="5" key="1">
    <citation type="submission" date="2023-05" db="EMBL/GenBank/DDBJ databases">
        <authorList>
            <person name="Huff M."/>
        </authorList>
    </citation>
    <scope>NUCLEOTIDE SEQUENCE</scope>
</reference>
<feature type="coiled-coil region" evidence="3">
    <location>
        <begin position="91"/>
        <end position="210"/>
    </location>
</feature>
<feature type="compositionally biased region" description="Polar residues" evidence="4">
    <location>
        <begin position="798"/>
        <end position="816"/>
    </location>
</feature>
<keyword evidence="2 3" id="KW-0175">Coiled coil</keyword>
<gene>
    <name evidence="5" type="ORF">FPE_LOCUS15218</name>
</gene>
<dbReference type="EMBL" id="OU503044">
    <property type="protein sequence ID" value="CAI9767788.1"/>
    <property type="molecule type" value="Genomic_DNA"/>
</dbReference>
<sequence>MSTKSKSALSETPNQKESPATPRVSKPSRGFAKSEVDSPSLLQQSSRFSVDRSPRSVPSKPTLDRRSPKFTTPPDKKTTRILKPSELQAELNLALEDLRKAKEKLVLVEREKAQALDELKEAQRWTEEANEKLREALVAQKRAEEDSEIEKFRTVEMEQSGIEAAKKKENEWQEELIAVRNQHALDVAALLSATQELKKVKQELAMTSDAKNQALSHADDATKIAEIHAKKVEILSAELVRLESMLDSRLEMEANENNKIVEELKLEIEFLRLELEKTRGYEEKLSENEATLEQLNVDLEAAKMAESYARNLVEEWWRRVEELEVQMEEAKHLERTASESLELVMKQLERSNDSLHAAESEISSLKEKVDLLEISIGRQNGDLEESEFRLQQAKEEVSEMATKVASLTSELETIKEEKTQALNNEKHASDSLQSLLEEKERLINELGNSRDEEEKGKKAMESLASALHEVSSEAREVREKLLSLEVEHGNYETRIEDLKLVMKAAKEKYETMLDGAKQEIDVLTNSVEQSKHEYQNMKAEWEQKEIHLINCVKRTEEDNSSKEKEISRFVNLLKVAEEAACASRVEEDRLKNSLKDAASEVIYLKEVLAEAKAESMTLKESVIDKENELQNILQENKELRSRDAASLEKVDELSKLLEEALAKNQSEDNGELTDCEKDYDVLPKVVEFSEQNGAREVKPMIELQPQQSEQPVKEKPHELNKDFNDISIHANPEVENLNVKLSENENREKEYDNSAEGNFKMWESCKIEEKDLSPDGGPEHESFEEELDSKTEGGDNCDQINGLLSTENHENGGTSPSKQKSQKKKHLLRKFGSLLKKKGAGNQK</sequence>
<feature type="region of interest" description="Disordered" evidence="4">
    <location>
        <begin position="738"/>
        <end position="844"/>
    </location>
</feature>
<dbReference type="PANTHER" id="PTHR23160:SF20">
    <property type="entry name" value="OS02G0439200 PROTEIN"/>
    <property type="match status" value="1"/>
</dbReference>
<feature type="compositionally biased region" description="Basic and acidic residues" evidence="4">
    <location>
        <begin position="763"/>
        <end position="781"/>
    </location>
</feature>
<proteinExistence type="inferred from homology"/>
<dbReference type="InterPro" id="IPR008545">
    <property type="entry name" value="Web"/>
</dbReference>
<feature type="coiled-coil region" evidence="3">
    <location>
        <begin position="254"/>
        <end position="540"/>
    </location>
</feature>
<evidence type="ECO:0000256" key="1">
    <source>
        <dbReference type="ARBA" id="ARBA00005485"/>
    </source>
</evidence>
<feature type="compositionally biased region" description="Basic and acidic residues" evidence="4">
    <location>
        <begin position="742"/>
        <end position="752"/>
    </location>
</feature>
<evidence type="ECO:0000256" key="3">
    <source>
        <dbReference type="SAM" id="Coils"/>
    </source>
</evidence>
<dbReference type="Proteomes" id="UP000834106">
    <property type="component" value="Chromosome 9"/>
</dbReference>
<keyword evidence="6" id="KW-1185">Reference proteome</keyword>
<dbReference type="AlphaFoldDB" id="A0AAD2DWW3"/>
<feature type="region of interest" description="Disordered" evidence="4">
    <location>
        <begin position="1"/>
        <end position="84"/>
    </location>
</feature>
<accession>A0AAD2DWW3</accession>